<protein>
    <recommendedName>
        <fullName evidence="3">Chorismate mutase</fullName>
    </recommendedName>
</protein>
<keyword evidence="2" id="KW-1185">Reference proteome</keyword>
<reference evidence="2" key="1">
    <citation type="journal article" date="2019" name="Int. J. Syst. Evol. Microbiol.">
        <title>The Global Catalogue of Microorganisms (GCM) 10K type strain sequencing project: providing services to taxonomists for standard genome sequencing and annotation.</title>
        <authorList>
            <consortium name="The Broad Institute Genomics Platform"/>
            <consortium name="The Broad Institute Genome Sequencing Center for Infectious Disease"/>
            <person name="Wu L."/>
            <person name="Ma J."/>
        </authorList>
    </citation>
    <scope>NUCLEOTIDE SEQUENCE [LARGE SCALE GENOMIC DNA]</scope>
    <source>
        <strain evidence="2">KCTC 23916</strain>
    </source>
</reference>
<dbReference type="Proteomes" id="UP000620127">
    <property type="component" value="Unassembled WGS sequence"/>
</dbReference>
<proteinExistence type="predicted"/>
<evidence type="ECO:0008006" key="3">
    <source>
        <dbReference type="Google" id="ProtNLM"/>
    </source>
</evidence>
<gene>
    <name evidence="1" type="ORF">GCM10011282_14810</name>
</gene>
<dbReference type="RefSeq" id="WP_189345410.1">
    <property type="nucleotide sequence ID" value="NZ_BMYT01000002.1"/>
</dbReference>
<evidence type="ECO:0000313" key="1">
    <source>
        <dbReference type="EMBL" id="GGX09623.1"/>
    </source>
</evidence>
<accession>A0ABQ2XCF2</accession>
<sequence length="129" mass="15104">MEDFGTRRHASLKDKLAAEAVVERVYLAVEQLCIGQGDVRKRLITSILTLIPLRECEFPECVQMDFDWVIRESTKYKSKYPQFQGDLEVTMMRIRNTTGQKIAQRIFHIYSSIQSIRGFPLLEYRAQDE</sequence>
<organism evidence="1 2">
    <name type="scientific">Undibacterium macrobrachii</name>
    <dbReference type="NCBI Taxonomy" id="1119058"/>
    <lineage>
        <taxon>Bacteria</taxon>
        <taxon>Pseudomonadati</taxon>
        <taxon>Pseudomonadota</taxon>
        <taxon>Betaproteobacteria</taxon>
        <taxon>Burkholderiales</taxon>
        <taxon>Oxalobacteraceae</taxon>
        <taxon>Undibacterium</taxon>
    </lineage>
</organism>
<evidence type="ECO:0000313" key="2">
    <source>
        <dbReference type="Proteomes" id="UP000620127"/>
    </source>
</evidence>
<dbReference type="EMBL" id="BMYT01000002">
    <property type="protein sequence ID" value="GGX09623.1"/>
    <property type="molecule type" value="Genomic_DNA"/>
</dbReference>
<name>A0ABQ2XCF2_9BURK</name>
<comment type="caution">
    <text evidence="1">The sequence shown here is derived from an EMBL/GenBank/DDBJ whole genome shotgun (WGS) entry which is preliminary data.</text>
</comment>